<comment type="caution">
    <text evidence="1">The sequence shown here is derived from an EMBL/GenBank/DDBJ whole genome shotgun (WGS) entry which is preliminary data.</text>
</comment>
<organism evidence="1 2">
    <name type="scientific">Puccinia striiformis f. sp. tritici</name>
    <dbReference type="NCBI Taxonomy" id="168172"/>
    <lineage>
        <taxon>Eukaryota</taxon>
        <taxon>Fungi</taxon>
        <taxon>Dikarya</taxon>
        <taxon>Basidiomycota</taxon>
        <taxon>Pucciniomycotina</taxon>
        <taxon>Pucciniomycetes</taxon>
        <taxon>Pucciniales</taxon>
        <taxon>Pucciniaceae</taxon>
        <taxon>Puccinia</taxon>
    </lineage>
</organism>
<evidence type="ECO:0000313" key="2">
    <source>
        <dbReference type="Proteomes" id="UP001060170"/>
    </source>
</evidence>
<reference evidence="1 2" key="3">
    <citation type="journal article" date="2022" name="Microbiol. Spectr.">
        <title>Folding features and dynamics of 3D genome architecture in plant fungal pathogens.</title>
        <authorList>
            <person name="Xia C."/>
        </authorList>
    </citation>
    <scope>NUCLEOTIDE SEQUENCE [LARGE SCALE GENOMIC DNA]</scope>
    <source>
        <strain evidence="1 2">93-210</strain>
    </source>
</reference>
<reference evidence="2" key="2">
    <citation type="journal article" date="2018" name="Mol. Plant Microbe Interact.">
        <title>Genome sequence resources for the wheat stripe rust pathogen (Puccinia striiformis f. sp. tritici) and the barley stripe rust pathogen (Puccinia striiformis f. sp. hordei).</title>
        <authorList>
            <person name="Xia C."/>
            <person name="Wang M."/>
            <person name="Yin C."/>
            <person name="Cornejo O.E."/>
            <person name="Hulbert S.H."/>
            <person name="Chen X."/>
        </authorList>
    </citation>
    <scope>NUCLEOTIDE SEQUENCE [LARGE SCALE GENOMIC DNA]</scope>
    <source>
        <strain evidence="2">93-210</strain>
    </source>
</reference>
<accession>A0ACC0E8Y6</accession>
<name>A0ACC0E8Y6_9BASI</name>
<sequence length="268" mass="30634">MSLPILQESTTPPPDDIEDHNTPLPETRAETRAQDVESESEDESDQAKDASGDGHSLEEEYTPESSDVDDDDDDDDDAENNSEVSDVESDSQLSMGTHTIQDELPDPMTRDASGNQVELSHHELSLRRAGLIDYAHQLIAQTSHKFFEDEHRLEEWKKKTGLKANASKKIKLRLKRRDRVIKELIRIHRIELAKSTQELDNRSTNDPSYSQLQILRNLIKKRELELARVPCIQRIDWLLRTDLELTIEKLTTKLKLLQAEPSSTSSLF</sequence>
<keyword evidence="2" id="KW-1185">Reference proteome</keyword>
<dbReference type="EMBL" id="CM045873">
    <property type="protein sequence ID" value="KAI7947991.1"/>
    <property type="molecule type" value="Genomic_DNA"/>
</dbReference>
<evidence type="ECO:0000313" key="1">
    <source>
        <dbReference type="EMBL" id="KAI7947991.1"/>
    </source>
</evidence>
<reference evidence="2" key="1">
    <citation type="journal article" date="2018" name="BMC Genomics">
        <title>Genomic insights into host adaptation between the wheat stripe rust pathogen (Puccinia striiformis f. sp. tritici) and the barley stripe rust pathogen (Puccinia striiformis f. sp. hordei).</title>
        <authorList>
            <person name="Xia C."/>
            <person name="Wang M."/>
            <person name="Yin C."/>
            <person name="Cornejo O.E."/>
            <person name="Hulbert S.H."/>
            <person name="Chen X."/>
        </authorList>
    </citation>
    <scope>NUCLEOTIDE SEQUENCE [LARGE SCALE GENOMIC DNA]</scope>
    <source>
        <strain evidence="2">93-210</strain>
    </source>
</reference>
<proteinExistence type="predicted"/>
<gene>
    <name evidence="1" type="ORF">MJO28_009899</name>
</gene>
<dbReference type="Proteomes" id="UP001060170">
    <property type="component" value="Chromosome 9"/>
</dbReference>
<protein>
    <submittedName>
        <fullName evidence="1">Uncharacterized protein</fullName>
    </submittedName>
</protein>